<organism evidence="7 8">
    <name type="scientific">Streptomyces sedi</name>
    <dbReference type="NCBI Taxonomy" id="555059"/>
    <lineage>
        <taxon>Bacteria</taxon>
        <taxon>Bacillati</taxon>
        <taxon>Actinomycetota</taxon>
        <taxon>Actinomycetes</taxon>
        <taxon>Kitasatosporales</taxon>
        <taxon>Streptomycetaceae</taxon>
        <taxon>Streptomyces</taxon>
    </lineage>
</organism>
<dbReference type="GO" id="GO:0016491">
    <property type="term" value="F:oxidoreductase activity"/>
    <property type="evidence" value="ECO:0007669"/>
    <property type="project" value="UniProtKB-KW"/>
</dbReference>
<evidence type="ECO:0000313" key="7">
    <source>
        <dbReference type="EMBL" id="TNM29899.1"/>
    </source>
</evidence>
<accession>A0A5C4V493</accession>
<sequence length="333" mass="35556">MRRPGFSRRMFTTGAAAAALAPAGLAATAVGATAGRASGEPRTSEVKTITLYAEAVGDDGQAGYGLEPGQATIPGPLLEMYEGDSYEIELVNNMDVDVSLHVHGVDYTIENDGTAHTDSTVAPGESRVYTWTTHAPGVREDGSVIAGSAGYWNYHDHIVGTAHGTGGLQRGLYGGLIVRREGDLVPDKTFVVVFNDMTTNNLQDGPDFEAVVGERVEFLSITHGEYYHTFHLHGHRWADNRTGLLADENDPSRVIDNKICGPGESFGFQVIAGEHVGPGHWMYHCHVQSHSDMGMAGMLIVADEEGNAPGDPGHHAEPSGDAPRPEDDSHAHH</sequence>
<evidence type="ECO:0000256" key="2">
    <source>
        <dbReference type="ARBA" id="ARBA00023002"/>
    </source>
</evidence>
<dbReference type="RefSeq" id="WP_139645136.1">
    <property type="nucleotide sequence ID" value="NZ_BAAAZS010000098.1"/>
</dbReference>
<keyword evidence="2" id="KW-0560">Oxidoreductase</keyword>
<reference evidence="7 8" key="1">
    <citation type="submission" date="2019-06" db="EMBL/GenBank/DDBJ databases">
        <title>Draft genome of Streptomyces sedi sp. JCM16909.</title>
        <authorList>
            <person name="Klykleung N."/>
            <person name="Tanasupawat S."/>
            <person name="Kudo T."/>
            <person name="Yuki M."/>
            <person name="Ohkuma M."/>
        </authorList>
    </citation>
    <scope>NUCLEOTIDE SEQUENCE [LARGE SCALE GENOMIC DNA]</scope>
    <source>
        <strain evidence="7 8">JCM 16909</strain>
    </source>
</reference>
<proteinExistence type="predicted"/>
<dbReference type="OrthoDB" id="345021at2"/>
<evidence type="ECO:0000256" key="1">
    <source>
        <dbReference type="ARBA" id="ARBA00022723"/>
    </source>
</evidence>
<dbReference type="Pfam" id="PF07732">
    <property type="entry name" value="Cu-oxidase_3"/>
    <property type="match status" value="1"/>
</dbReference>
<dbReference type="Gene3D" id="2.60.40.420">
    <property type="entry name" value="Cupredoxins - blue copper proteins"/>
    <property type="match status" value="2"/>
</dbReference>
<evidence type="ECO:0000256" key="3">
    <source>
        <dbReference type="SAM" id="MobiDB-lite"/>
    </source>
</evidence>
<dbReference type="Proteomes" id="UP000311713">
    <property type="component" value="Unassembled WGS sequence"/>
</dbReference>
<feature type="domain" description="Plastocyanin-like" evidence="6">
    <location>
        <begin position="72"/>
        <end position="180"/>
    </location>
</feature>
<dbReference type="EMBL" id="VDGT01000009">
    <property type="protein sequence ID" value="TNM29899.1"/>
    <property type="molecule type" value="Genomic_DNA"/>
</dbReference>
<dbReference type="InterPro" id="IPR008972">
    <property type="entry name" value="Cupredoxin"/>
</dbReference>
<dbReference type="InterPro" id="IPR011706">
    <property type="entry name" value="Cu-oxidase_C"/>
</dbReference>
<keyword evidence="4" id="KW-0732">Signal</keyword>
<dbReference type="PROSITE" id="PS51318">
    <property type="entry name" value="TAT"/>
    <property type="match status" value="1"/>
</dbReference>
<comment type="caution">
    <text evidence="7">The sequence shown here is derived from an EMBL/GenBank/DDBJ whole genome shotgun (WGS) entry which is preliminary data.</text>
</comment>
<keyword evidence="1" id="KW-0479">Metal-binding</keyword>
<dbReference type="InterPro" id="IPR002355">
    <property type="entry name" value="Cu_oxidase_Cu_BS"/>
</dbReference>
<feature type="chain" id="PRO_5039385171" evidence="4">
    <location>
        <begin position="27"/>
        <end position="333"/>
    </location>
</feature>
<dbReference type="PANTHER" id="PTHR11709">
    <property type="entry name" value="MULTI-COPPER OXIDASE"/>
    <property type="match status" value="1"/>
</dbReference>
<evidence type="ECO:0000259" key="5">
    <source>
        <dbReference type="Pfam" id="PF07731"/>
    </source>
</evidence>
<feature type="region of interest" description="Disordered" evidence="3">
    <location>
        <begin position="304"/>
        <end position="333"/>
    </location>
</feature>
<evidence type="ECO:0000256" key="4">
    <source>
        <dbReference type="SAM" id="SignalP"/>
    </source>
</evidence>
<keyword evidence="8" id="KW-1185">Reference proteome</keyword>
<feature type="signal peptide" evidence="4">
    <location>
        <begin position="1"/>
        <end position="26"/>
    </location>
</feature>
<feature type="domain" description="Plastocyanin-like" evidence="5">
    <location>
        <begin position="195"/>
        <end position="304"/>
    </location>
</feature>
<protein>
    <submittedName>
        <fullName evidence="7">Copper oxidase</fullName>
    </submittedName>
</protein>
<dbReference type="PANTHER" id="PTHR11709:SF486">
    <property type="entry name" value="MULTICOPPER OXIDASE"/>
    <property type="match status" value="1"/>
</dbReference>
<feature type="compositionally biased region" description="Basic and acidic residues" evidence="3">
    <location>
        <begin position="312"/>
        <end position="333"/>
    </location>
</feature>
<evidence type="ECO:0000259" key="6">
    <source>
        <dbReference type="Pfam" id="PF07732"/>
    </source>
</evidence>
<dbReference type="SUPFAM" id="SSF49503">
    <property type="entry name" value="Cupredoxins"/>
    <property type="match status" value="2"/>
</dbReference>
<name>A0A5C4V493_9ACTN</name>
<dbReference type="AlphaFoldDB" id="A0A5C4V493"/>
<dbReference type="Pfam" id="PF07731">
    <property type="entry name" value="Cu-oxidase_2"/>
    <property type="match status" value="1"/>
</dbReference>
<dbReference type="InterPro" id="IPR006311">
    <property type="entry name" value="TAT_signal"/>
</dbReference>
<dbReference type="GO" id="GO:0005507">
    <property type="term" value="F:copper ion binding"/>
    <property type="evidence" value="ECO:0007669"/>
    <property type="project" value="InterPro"/>
</dbReference>
<dbReference type="InterPro" id="IPR011707">
    <property type="entry name" value="Cu-oxidase-like_N"/>
</dbReference>
<dbReference type="InterPro" id="IPR045087">
    <property type="entry name" value="Cu-oxidase_fam"/>
</dbReference>
<dbReference type="PROSITE" id="PS00080">
    <property type="entry name" value="MULTICOPPER_OXIDASE2"/>
    <property type="match status" value="1"/>
</dbReference>
<gene>
    <name evidence="7" type="ORF">FH715_14295</name>
</gene>
<evidence type="ECO:0000313" key="8">
    <source>
        <dbReference type="Proteomes" id="UP000311713"/>
    </source>
</evidence>